<keyword evidence="4" id="KW-1185">Reference proteome</keyword>
<feature type="domain" description="N-acetyltransferase" evidence="1">
    <location>
        <begin position="16"/>
        <end position="190"/>
    </location>
</feature>
<dbReference type="EMBL" id="LKAJ02000001">
    <property type="protein sequence ID" value="MCS5710858.1"/>
    <property type="molecule type" value="Genomic_DNA"/>
</dbReference>
<gene>
    <name evidence="2" type="primary">rimL</name>
    <name evidence="3" type="ORF">HT99x_005410</name>
    <name evidence="2" type="ORF">HT99x_01466</name>
</gene>
<organism evidence="2">
    <name type="scientific">Candidatus Berkiella aquae</name>
    <dbReference type="NCBI Taxonomy" id="295108"/>
    <lineage>
        <taxon>Bacteria</taxon>
        <taxon>Pseudomonadati</taxon>
        <taxon>Pseudomonadota</taxon>
        <taxon>Gammaproteobacteria</taxon>
        <taxon>Candidatus Berkiellales</taxon>
        <taxon>Candidatus Berkiellaceae</taxon>
        <taxon>Candidatus Berkiella</taxon>
    </lineage>
</organism>
<dbReference type="AlphaFoldDB" id="A0A0Q9YUY5"/>
<accession>A0A0Q9YUY5</accession>
<dbReference type="GO" id="GO:1990189">
    <property type="term" value="F:protein N-terminal-serine acetyltransferase activity"/>
    <property type="evidence" value="ECO:0007669"/>
    <property type="project" value="TreeGrafter"/>
</dbReference>
<dbReference type="Gene3D" id="3.40.630.30">
    <property type="match status" value="1"/>
</dbReference>
<dbReference type="InterPro" id="IPR016181">
    <property type="entry name" value="Acyl_CoA_acyltransferase"/>
</dbReference>
<protein>
    <submittedName>
        <fullName evidence="3">GNAT family N-acetyltransferase</fullName>
    </submittedName>
    <submittedName>
        <fullName evidence="2">Ribosomal-protein-serine acetyltransferase</fullName>
        <ecNumber evidence="2">2.3.1.-</ecNumber>
    </submittedName>
</protein>
<reference evidence="3" key="3">
    <citation type="submission" date="2021-06" db="EMBL/GenBank/DDBJ databases">
        <title>Genomic Description and Analysis of Intracellular Bacteria, Candidatus Berkiella cookevillensis and Candidatus Berkiella aquae.</title>
        <authorList>
            <person name="Kidane D.T."/>
            <person name="Mehari Y.T."/>
            <person name="Rice F.C."/>
            <person name="Arivett B.A."/>
            <person name="Farone A.L."/>
            <person name="Berk S.G."/>
            <person name="Farone M.B."/>
        </authorList>
    </citation>
    <scope>NUCLEOTIDE SEQUENCE</scope>
    <source>
        <strain evidence="3">HT99</strain>
    </source>
</reference>
<comment type="caution">
    <text evidence="2">The sequence shown here is derived from an EMBL/GenBank/DDBJ whole genome shotgun (WGS) entry which is preliminary data.</text>
</comment>
<dbReference type="Pfam" id="PF13302">
    <property type="entry name" value="Acetyltransf_3"/>
    <property type="match status" value="1"/>
</dbReference>
<reference evidence="2" key="1">
    <citation type="submission" date="2015-09" db="EMBL/GenBank/DDBJ databases">
        <title>Draft Genome Sequences of Two Novel Amoeba-resistant Intranuclear Bacteria, Candidatus Berkiella cookevillensis and Candidatus Berkiella aquae.</title>
        <authorList>
            <person name="Mehari Y.T."/>
            <person name="Arivett B.A."/>
            <person name="Farone A.L."/>
            <person name="Gunderson J.H."/>
            <person name="Farone M.B."/>
        </authorList>
    </citation>
    <scope>NUCLEOTIDE SEQUENCE [LARGE SCALE GENOMIC DNA]</scope>
    <source>
        <strain evidence="2">HT99</strain>
    </source>
</reference>
<dbReference type="GO" id="GO:0008999">
    <property type="term" value="F:protein-N-terminal-alanine acetyltransferase activity"/>
    <property type="evidence" value="ECO:0007669"/>
    <property type="project" value="TreeGrafter"/>
</dbReference>
<sequence>MQYGPIPLKVIKTDRLIIRPVRISDAAAMHGAMKASFQTLKQWMPWAQSLASLRDTEVYLAHGEKIWSSPAHEGIEQPLQIMDVNDKIYYGATGIKPANLMIPSFEIGYWANQPYAGKGIITEAMNALSRYLFDVLKAKRIEINCEEKNIRSAQVAIRLGYQEEGKLHNHRLNASGKMLSNSLIFGCTDIAKLPPLTYQYEK</sequence>
<dbReference type="InterPro" id="IPR051908">
    <property type="entry name" value="Ribosomal_N-acetyltransferase"/>
</dbReference>
<dbReference type="EC" id="2.3.1.-" evidence="2"/>
<evidence type="ECO:0000313" key="4">
    <source>
        <dbReference type="Proteomes" id="UP000051497"/>
    </source>
</evidence>
<dbReference type="SUPFAM" id="SSF55729">
    <property type="entry name" value="Acyl-CoA N-acyltransferases (Nat)"/>
    <property type="match status" value="1"/>
</dbReference>
<dbReference type="STRING" id="295108.HT99x_01466"/>
<name>A0A0Q9YUY5_9GAMM</name>
<dbReference type="PROSITE" id="PS51186">
    <property type="entry name" value="GNAT"/>
    <property type="match status" value="1"/>
</dbReference>
<dbReference type="InterPro" id="IPR000182">
    <property type="entry name" value="GNAT_dom"/>
</dbReference>
<dbReference type="GO" id="GO:0005737">
    <property type="term" value="C:cytoplasm"/>
    <property type="evidence" value="ECO:0007669"/>
    <property type="project" value="TreeGrafter"/>
</dbReference>
<dbReference type="OrthoDB" id="9784707at2"/>
<reference evidence="3" key="2">
    <citation type="journal article" date="2016" name="Genome Announc.">
        <title>Draft Genome Sequences of Two Novel Amoeba-Resistant Intranuclear Bacteria, 'Candidatus Berkiella cookevillensis' and 'Candidatus Berkiella aquae'.</title>
        <authorList>
            <person name="Mehari Y.T."/>
            <person name="Arivett B.A."/>
            <person name="Farone A.L."/>
            <person name="Gunderson J.H."/>
            <person name="Farone M.B."/>
        </authorList>
    </citation>
    <scope>NUCLEOTIDE SEQUENCE</scope>
    <source>
        <strain evidence="3">HT99</strain>
    </source>
</reference>
<dbReference type="PANTHER" id="PTHR43441:SF3">
    <property type="entry name" value="ACETYLTRANSFERASE"/>
    <property type="match status" value="1"/>
</dbReference>
<keyword evidence="2" id="KW-0012">Acyltransferase</keyword>
<evidence type="ECO:0000313" key="2">
    <source>
        <dbReference type="EMBL" id="KRG21290.1"/>
    </source>
</evidence>
<dbReference type="Proteomes" id="UP000051497">
    <property type="component" value="Unassembled WGS sequence"/>
</dbReference>
<evidence type="ECO:0000259" key="1">
    <source>
        <dbReference type="PROSITE" id="PS51186"/>
    </source>
</evidence>
<keyword evidence="2" id="KW-0808">Transferase</keyword>
<evidence type="ECO:0000313" key="3">
    <source>
        <dbReference type="EMBL" id="MCS5710858.1"/>
    </source>
</evidence>
<dbReference type="RefSeq" id="WP_075066095.1">
    <property type="nucleotide sequence ID" value="NZ_LKAJ02000001.1"/>
</dbReference>
<dbReference type="EMBL" id="LKAJ01000005">
    <property type="protein sequence ID" value="KRG21290.1"/>
    <property type="molecule type" value="Genomic_DNA"/>
</dbReference>
<dbReference type="PANTHER" id="PTHR43441">
    <property type="entry name" value="RIBOSOMAL-PROTEIN-SERINE ACETYLTRANSFERASE"/>
    <property type="match status" value="1"/>
</dbReference>
<proteinExistence type="predicted"/>